<organism evidence="2 3">
    <name type="scientific">Limnoglobus roseus</name>
    <dbReference type="NCBI Taxonomy" id="2598579"/>
    <lineage>
        <taxon>Bacteria</taxon>
        <taxon>Pseudomonadati</taxon>
        <taxon>Planctomycetota</taxon>
        <taxon>Planctomycetia</taxon>
        <taxon>Gemmatales</taxon>
        <taxon>Gemmataceae</taxon>
        <taxon>Limnoglobus</taxon>
    </lineage>
</organism>
<gene>
    <name evidence="2" type="ORF">PX52LOC_04553</name>
</gene>
<evidence type="ECO:0000256" key="1">
    <source>
        <dbReference type="SAM" id="MobiDB-lite"/>
    </source>
</evidence>
<dbReference type="AlphaFoldDB" id="A0A5C1ADV9"/>
<proteinExistence type="predicted"/>
<feature type="region of interest" description="Disordered" evidence="1">
    <location>
        <begin position="144"/>
        <end position="169"/>
    </location>
</feature>
<feature type="compositionally biased region" description="Pro residues" evidence="1">
    <location>
        <begin position="1"/>
        <end position="16"/>
    </location>
</feature>
<feature type="compositionally biased region" description="Low complexity" evidence="1">
    <location>
        <begin position="21"/>
        <end position="41"/>
    </location>
</feature>
<reference evidence="3" key="1">
    <citation type="submission" date="2019-08" db="EMBL/GenBank/DDBJ databases">
        <title>Limnoglobus roseus gen. nov., sp. nov., a novel freshwater planctomycete with a giant genome from the family Gemmataceae.</title>
        <authorList>
            <person name="Kulichevskaya I.S."/>
            <person name="Naumoff D.G."/>
            <person name="Miroshnikov K."/>
            <person name="Ivanova A."/>
            <person name="Philippov D.A."/>
            <person name="Hakobyan A."/>
            <person name="Rijpstra I.C."/>
            <person name="Sinninghe Damste J.S."/>
            <person name="Liesack W."/>
            <person name="Dedysh S.N."/>
        </authorList>
    </citation>
    <scope>NUCLEOTIDE SEQUENCE [LARGE SCALE GENOMIC DNA]</scope>
    <source>
        <strain evidence="3">PX52</strain>
    </source>
</reference>
<dbReference type="KEGG" id="lrs:PX52LOC_04553"/>
<name>A0A5C1ADV9_9BACT</name>
<dbReference type="EMBL" id="CP042425">
    <property type="protein sequence ID" value="QEL17559.1"/>
    <property type="molecule type" value="Genomic_DNA"/>
</dbReference>
<feature type="region of interest" description="Disordered" evidence="1">
    <location>
        <begin position="1"/>
        <end position="41"/>
    </location>
</feature>
<dbReference type="Proteomes" id="UP000324974">
    <property type="component" value="Chromosome"/>
</dbReference>
<accession>A0A5C1ADV9</accession>
<evidence type="ECO:0000313" key="3">
    <source>
        <dbReference type="Proteomes" id="UP000324974"/>
    </source>
</evidence>
<keyword evidence="3" id="KW-1185">Reference proteome</keyword>
<protein>
    <submittedName>
        <fullName evidence="2">Uncharacterized protein</fullName>
    </submittedName>
</protein>
<sequence length="235" mass="25485">MPTPSEEPSPPVPTPPCSTRSASGAALAHAAAAKSSENSTSSVTSIAFKPLDSLTVDEAVREIGALFSLSAVVVTRAAQLYRWLADRGAKVELRSQFFKKMVPLVARGEVSEEAVAEFAEDRRVLSVVSQLDVAEQVRLRSPLRHRYPRPRREEKEAGQAPEAGEEMTPPDGEFVFVLVLRPVADPQAGPGVPPRDPDYRLKLALKTLLRAFGLRCVAVRNPQSSDPTPNEEPTP</sequence>
<evidence type="ECO:0000313" key="2">
    <source>
        <dbReference type="EMBL" id="QEL17559.1"/>
    </source>
</evidence>